<dbReference type="AlphaFoldDB" id="A0A377JL35"/>
<organism evidence="6 7">
    <name type="scientific">Helicobacter canis</name>
    <dbReference type="NCBI Taxonomy" id="29419"/>
    <lineage>
        <taxon>Bacteria</taxon>
        <taxon>Pseudomonadati</taxon>
        <taxon>Campylobacterota</taxon>
        <taxon>Epsilonproteobacteria</taxon>
        <taxon>Campylobacterales</taxon>
        <taxon>Helicobacteraceae</taxon>
        <taxon>Helicobacter</taxon>
    </lineage>
</organism>
<dbReference type="InterPro" id="IPR007688">
    <property type="entry name" value="Conjugal_tfr_TrbL/VirB6"/>
</dbReference>
<feature type="transmembrane region" description="Helical" evidence="5">
    <location>
        <begin position="240"/>
        <end position="259"/>
    </location>
</feature>
<feature type="transmembrane region" description="Helical" evidence="5">
    <location>
        <begin position="142"/>
        <end position="165"/>
    </location>
</feature>
<feature type="transmembrane region" description="Helical" evidence="5">
    <location>
        <begin position="202"/>
        <end position="220"/>
    </location>
</feature>
<dbReference type="GO" id="GO:0016020">
    <property type="term" value="C:membrane"/>
    <property type="evidence" value="ECO:0007669"/>
    <property type="project" value="UniProtKB-SubCell"/>
</dbReference>
<evidence type="ECO:0000256" key="2">
    <source>
        <dbReference type="ARBA" id="ARBA00022692"/>
    </source>
</evidence>
<dbReference type="Pfam" id="PF04610">
    <property type="entry name" value="TrbL"/>
    <property type="match status" value="1"/>
</dbReference>
<proteinExistence type="predicted"/>
<keyword evidence="4 5" id="KW-0472">Membrane</keyword>
<dbReference type="Proteomes" id="UP000254841">
    <property type="component" value="Unassembled WGS sequence"/>
</dbReference>
<protein>
    <submittedName>
        <fullName evidence="6">Type IV secretory pathway, TrbL components</fullName>
    </submittedName>
</protein>
<evidence type="ECO:0000313" key="6">
    <source>
        <dbReference type="EMBL" id="STP06493.1"/>
    </source>
</evidence>
<dbReference type="GO" id="GO:0030255">
    <property type="term" value="P:protein secretion by the type IV secretion system"/>
    <property type="evidence" value="ECO:0007669"/>
    <property type="project" value="InterPro"/>
</dbReference>
<dbReference type="RefSeq" id="WP_115012460.1">
    <property type="nucleotide sequence ID" value="NZ_UGHV01000004.1"/>
</dbReference>
<evidence type="ECO:0000256" key="5">
    <source>
        <dbReference type="SAM" id="Phobius"/>
    </source>
</evidence>
<dbReference type="OrthoDB" id="5348907at2"/>
<evidence type="ECO:0000256" key="1">
    <source>
        <dbReference type="ARBA" id="ARBA00004141"/>
    </source>
</evidence>
<keyword evidence="3 5" id="KW-1133">Transmembrane helix</keyword>
<feature type="transmembrane region" description="Helical" evidence="5">
    <location>
        <begin position="65"/>
        <end position="84"/>
    </location>
</feature>
<evidence type="ECO:0000313" key="7">
    <source>
        <dbReference type="Proteomes" id="UP000254841"/>
    </source>
</evidence>
<sequence length="367" mass="39733">MDSSASLLRLVVNLINSTGNQTLQNIYQGCAGLYTSSIVYTLFGISFTIWLFLKIKGDFSRADMFKAMVWLVIFILVKVILSSYENYMDSLGVFKIPYYWFSLGVSEFNGGSTDLEVMISTQWRMVKDNSDRIFDLAGWSEMSLWFIGAAYFLVGLVFMIAFVIMTVLSQFMANVILSLGALVFPLVCFSQTRSIFFSWLKLYIGLSLWSPFAVLLSSIPNSVTKYMQQGQVLIANSGDLAEVALVGIVLMMFSIFLLTKIPGWVSAIIGSADSSGSGTGLAGAINNGAFIGTRMLAGMGQYAKNRADGQSIKAAATGAMGAMFGGEHGNHAAQGAGRAALKASRAAKGWVSDSANKFRGKDTPHTT</sequence>
<evidence type="ECO:0000256" key="3">
    <source>
        <dbReference type="ARBA" id="ARBA00022989"/>
    </source>
</evidence>
<feature type="transmembrane region" description="Helical" evidence="5">
    <location>
        <begin position="171"/>
        <end position="190"/>
    </location>
</feature>
<keyword evidence="2 5" id="KW-0812">Transmembrane</keyword>
<reference evidence="6 7" key="1">
    <citation type="submission" date="2018-06" db="EMBL/GenBank/DDBJ databases">
        <authorList>
            <consortium name="Pathogen Informatics"/>
            <person name="Doyle S."/>
        </authorList>
    </citation>
    <scope>NUCLEOTIDE SEQUENCE [LARGE SCALE GENOMIC DNA]</scope>
    <source>
        <strain evidence="6 7">NCTC12410</strain>
    </source>
</reference>
<gene>
    <name evidence="6" type="ORF">NCTC12410_02032</name>
</gene>
<name>A0A377JL35_9HELI</name>
<evidence type="ECO:0000256" key="4">
    <source>
        <dbReference type="ARBA" id="ARBA00023136"/>
    </source>
</evidence>
<accession>A0A377JL35</accession>
<dbReference type="EMBL" id="UGHV01000004">
    <property type="protein sequence ID" value="STP06493.1"/>
    <property type="molecule type" value="Genomic_DNA"/>
</dbReference>
<feature type="transmembrane region" description="Helical" evidence="5">
    <location>
        <begin position="31"/>
        <end position="53"/>
    </location>
</feature>
<comment type="subcellular location">
    <subcellularLocation>
        <location evidence="1">Membrane</location>
        <topology evidence="1">Multi-pass membrane protein</topology>
    </subcellularLocation>
</comment>